<sequence>MSLKMMVTLEKYVGWDKLDPNIVGDPSCYQNILQNRSQLSLRSGCPTTRPINLYLRSSSAGNFLCMQLLNKVLVREQTNEKEPRAASSQKLVEPGTLF</sequence>
<feature type="region of interest" description="Disordered" evidence="1">
    <location>
        <begin position="78"/>
        <end position="98"/>
    </location>
</feature>
<accession>A0A164K6S2</accession>
<evidence type="ECO:0000256" key="1">
    <source>
        <dbReference type="SAM" id="MobiDB-lite"/>
    </source>
</evidence>
<keyword evidence="3" id="KW-1185">Reference proteome</keyword>
<dbReference type="EMBL" id="LRGB01003375">
    <property type="protein sequence ID" value="KZS02993.1"/>
    <property type="molecule type" value="Genomic_DNA"/>
</dbReference>
<protein>
    <submittedName>
        <fullName evidence="2">Uncharacterized protein</fullName>
    </submittedName>
</protein>
<comment type="caution">
    <text evidence="2">The sequence shown here is derived from an EMBL/GenBank/DDBJ whole genome shotgun (WGS) entry which is preliminary data.</text>
</comment>
<dbReference type="AlphaFoldDB" id="A0A164K6S2"/>
<gene>
    <name evidence="2" type="ORF">APZ42_034464</name>
</gene>
<name>A0A164K6S2_9CRUS</name>
<dbReference type="Proteomes" id="UP000076858">
    <property type="component" value="Unassembled WGS sequence"/>
</dbReference>
<evidence type="ECO:0000313" key="2">
    <source>
        <dbReference type="EMBL" id="KZS02993.1"/>
    </source>
</evidence>
<proteinExistence type="predicted"/>
<evidence type="ECO:0000313" key="3">
    <source>
        <dbReference type="Proteomes" id="UP000076858"/>
    </source>
</evidence>
<reference evidence="2 3" key="1">
    <citation type="submission" date="2016-03" db="EMBL/GenBank/DDBJ databases">
        <title>EvidentialGene: Evidence-directed Construction of Genes on Genomes.</title>
        <authorList>
            <person name="Gilbert D.G."/>
            <person name="Choi J.-H."/>
            <person name="Mockaitis K."/>
            <person name="Colbourne J."/>
            <person name="Pfrender M."/>
        </authorList>
    </citation>
    <scope>NUCLEOTIDE SEQUENCE [LARGE SCALE GENOMIC DNA]</scope>
    <source>
        <strain evidence="2 3">Xinb3</strain>
        <tissue evidence="2">Complete organism</tissue>
    </source>
</reference>
<organism evidence="2 3">
    <name type="scientific">Daphnia magna</name>
    <dbReference type="NCBI Taxonomy" id="35525"/>
    <lineage>
        <taxon>Eukaryota</taxon>
        <taxon>Metazoa</taxon>
        <taxon>Ecdysozoa</taxon>
        <taxon>Arthropoda</taxon>
        <taxon>Crustacea</taxon>
        <taxon>Branchiopoda</taxon>
        <taxon>Diplostraca</taxon>
        <taxon>Cladocera</taxon>
        <taxon>Anomopoda</taxon>
        <taxon>Daphniidae</taxon>
        <taxon>Daphnia</taxon>
    </lineage>
</organism>